<dbReference type="VEuPathDB" id="FungiDB:HCDG_08501"/>
<evidence type="ECO:0000313" key="1">
    <source>
        <dbReference type="EMBL" id="EER37050.1"/>
    </source>
</evidence>
<sequence>MDRSDKYGIPCIEKPHQGHISRQQRGIDSNTLSAFPWSNLTLAVPTEAMRSVEAWNVFDPLGAYSETETKTSRAPEVLPNGRLVGGVIWSIPLSETSRISSRRRRQLAQPAMTMRSSIGGDVIPVVVQGLDI</sequence>
<dbReference type="AlphaFoldDB" id="C6HRB6"/>
<gene>
    <name evidence="1" type="ORF">HCDG_08501</name>
</gene>
<evidence type="ECO:0000313" key="2">
    <source>
        <dbReference type="Proteomes" id="UP000002624"/>
    </source>
</evidence>
<organism evidence="1 2">
    <name type="scientific">Ajellomyces capsulatus (strain H143)</name>
    <name type="common">Darling's disease fungus</name>
    <name type="synonym">Histoplasma capsulatum</name>
    <dbReference type="NCBI Taxonomy" id="544712"/>
    <lineage>
        <taxon>Eukaryota</taxon>
        <taxon>Fungi</taxon>
        <taxon>Dikarya</taxon>
        <taxon>Ascomycota</taxon>
        <taxon>Pezizomycotina</taxon>
        <taxon>Eurotiomycetes</taxon>
        <taxon>Eurotiomycetidae</taxon>
        <taxon>Onygenales</taxon>
        <taxon>Ajellomycetaceae</taxon>
        <taxon>Histoplasma</taxon>
    </lineage>
</organism>
<dbReference type="EMBL" id="GG692436">
    <property type="protein sequence ID" value="EER37050.1"/>
    <property type="molecule type" value="Genomic_DNA"/>
</dbReference>
<dbReference type="Proteomes" id="UP000002624">
    <property type="component" value="Unassembled WGS sequence"/>
</dbReference>
<dbReference type="HOGENOM" id="CLU_1916482_0_0_1"/>
<protein>
    <submittedName>
        <fullName evidence="1">Uncharacterized protein</fullName>
    </submittedName>
</protein>
<accession>C6HRB6</accession>
<name>C6HRB6_AJECH</name>
<reference evidence="2" key="1">
    <citation type="submission" date="2009-05" db="EMBL/GenBank/DDBJ databases">
        <title>The genome sequence of Ajellomyces capsulatus strain H143.</title>
        <authorList>
            <person name="Champion M."/>
            <person name="Cuomo C.A."/>
            <person name="Ma L.-J."/>
            <person name="Henn M.R."/>
            <person name="Sil A."/>
            <person name="Goldman B."/>
            <person name="Young S.K."/>
            <person name="Kodira C.D."/>
            <person name="Zeng Q."/>
            <person name="Koehrsen M."/>
            <person name="Alvarado L."/>
            <person name="Berlin A.M."/>
            <person name="Borenstein D."/>
            <person name="Chen Z."/>
            <person name="Engels R."/>
            <person name="Freedman E."/>
            <person name="Gellesch M."/>
            <person name="Goldberg J."/>
            <person name="Griggs A."/>
            <person name="Gujja S."/>
            <person name="Heiman D.I."/>
            <person name="Hepburn T.A."/>
            <person name="Howarth C."/>
            <person name="Jen D."/>
            <person name="Larson L."/>
            <person name="Lewis B."/>
            <person name="Mehta T."/>
            <person name="Park D."/>
            <person name="Pearson M."/>
            <person name="Roberts A."/>
            <person name="Saif S."/>
            <person name="Shea T.D."/>
            <person name="Shenoy N."/>
            <person name="Sisk P."/>
            <person name="Stolte C."/>
            <person name="Sykes S."/>
            <person name="Walk T."/>
            <person name="White J."/>
            <person name="Yandava C."/>
            <person name="Klein B."/>
            <person name="McEwen J.G."/>
            <person name="Puccia R."/>
            <person name="Goldman G.H."/>
            <person name="Felipe M.S."/>
            <person name="Nino-Vega G."/>
            <person name="San-Blas G."/>
            <person name="Taylor J.W."/>
            <person name="Mendoza L."/>
            <person name="Galagan J.E."/>
            <person name="Nusbaum C."/>
            <person name="Birren B.W."/>
        </authorList>
    </citation>
    <scope>NUCLEOTIDE SEQUENCE [LARGE SCALE GENOMIC DNA]</scope>
    <source>
        <strain evidence="2">H143</strain>
    </source>
</reference>
<proteinExistence type="predicted"/>
<dbReference type="STRING" id="544712.C6HRB6"/>
<dbReference type="OMA" id="HQGHISR"/>